<evidence type="ECO:0000256" key="1">
    <source>
        <dbReference type="SAM" id="MobiDB-lite"/>
    </source>
</evidence>
<dbReference type="RefSeq" id="WP_146818964.1">
    <property type="nucleotide sequence ID" value="NZ_BJYK01000001.1"/>
</dbReference>
<dbReference type="InterPro" id="IPR018391">
    <property type="entry name" value="PQQ_b-propeller_rpt"/>
</dbReference>
<keyword evidence="5" id="KW-1185">Reference proteome</keyword>
<keyword evidence="2" id="KW-1133">Transmembrane helix</keyword>
<dbReference type="InterPro" id="IPR002372">
    <property type="entry name" value="PQQ_rpt_dom"/>
</dbReference>
<feature type="region of interest" description="Disordered" evidence="1">
    <location>
        <begin position="1"/>
        <end position="30"/>
    </location>
</feature>
<dbReference type="Proteomes" id="UP000321484">
    <property type="component" value="Unassembled WGS sequence"/>
</dbReference>
<dbReference type="Gene3D" id="2.130.10.10">
    <property type="entry name" value="YVTN repeat-like/Quinoprotein amine dehydrogenase"/>
    <property type="match status" value="2"/>
</dbReference>
<dbReference type="SUPFAM" id="SSF50998">
    <property type="entry name" value="Quinoprotein alcohol dehydrogenase-like"/>
    <property type="match status" value="1"/>
</dbReference>
<dbReference type="PANTHER" id="PTHR34512:SF30">
    <property type="entry name" value="OUTER MEMBRANE PROTEIN ASSEMBLY FACTOR BAMB"/>
    <property type="match status" value="1"/>
</dbReference>
<protein>
    <recommendedName>
        <fullName evidence="3">Pyrrolo-quinoline quinone repeat domain-containing protein</fullName>
    </recommendedName>
</protein>
<gene>
    <name evidence="4" type="ORF">AFE02nite_03130</name>
</gene>
<sequence length="498" mass="51204">MSGGGAAGDAVEVELDEGPGDRPASGTGEPRRARRRRLWFVAAGLAVVAAVVVTSAVMTADDQRRERDRREALAGVQGLLPPLDGPLEEAWSVDGAQVDAVGREVVVLLTPRDWRLTGVDLRTGEQLWTRPTADDETCRTLSAQSAPGRPALDAAPVELVACYRFFATVEGNRVVVGEPTSVTLLDATTGAEVATVPTPADVLGVELAGPDVVVASLDQEGAVVVSRWALPGGPDEVAREVWTQRLPEPLERIDRTGWVFHVETDVLRVGTVGSVPLDLATGEPQPEAARDGVLYTMAATLPGGARVEWDFDARAFGTGVSRVVPADGGGVVELDGVPWLPAVTDGSEPGVLLLRRPSSSTDAASGRGEVVAVDPASGADLWSGGRMAGMEPLVQVDGILVTAGAGKVVALDVHSGDVVWQDAVDGIGWSPTALTDGDVVVVTERAGAGMVLVARDLGTGVVRWQVPLGGVGADGVGLVGSGAGVLVSSSDGTVLLAP</sequence>
<name>A0A511YTQ7_9CELL</name>
<keyword evidence="2" id="KW-0812">Transmembrane</keyword>
<feature type="domain" description="Pyrrolo-quinoline quinone repeat" evidence="3">
    <location>
        <begin position="367"/>
        <end position="467"/>
    </location>
</feature>
<comment type="caution">
    <text evidence="4">The sequence shown here is derived from an EMBL/GenBank/DDBJ whole genome shotgun (WGS) entry which is preliminary data.</text>
</comment>
<evidence type="ECO:0000313" key="4">
    <source>
        <dbReference type="EMBL" id="GEN78579.1"/>
    </source>
</evidence>
<reference evidence="4 5" key="1">
    <citation type="submission" date="2019-07" db="EMBL/GenBank/DDBJ databases">
        <title>Whole genome shotgun sequence of Actinotalea fermentans NBRC 105374.</title>
        <authorList>
            <person name="Hosoyama A."/>
            <person name="Uohara A."/>
            <person name="Ohji S."/>
            <person name="Ichikawa N."/>
        </authorList>
    </citation>
    <scope>NUCLEOTIDE SEQUENCE [LARGE SCALE GENOMIC DNA]</scope>
    <source>
        <strain evidence="4 5">NBRC 105374</strain>
    </source>
</reference>
<evidence type="ECO:0000259" key="3">
    <source>
        <dbReference type="Pfam" id="PF13360"/>
    </source>
</evidence>
<dbReference type="AlphaFoldDB" id="A0A511YTQ7"/>
<dbReference type="EMBL" id="BJYK01000001">
    <property type="protein sequence ID" value="GEN78579.1"/>
    <property type="molecule type" value="Genomic_DNA"/>
</dbReference>
<dbReference type="OrthoDB" id="4820598at2"/>
<dbReference type="SMART" id="SM00564">
    <property type="entry name" value="PQQ"/>
    <property type="match status" value="5"/>
</dbReference>
<accession>A0A511YTQ7</accession>
<evidence type="ECO:0000313" key="5">
    <source>
        <dbReference type="Proteomes" id="UP000321484"/>
    </source>
</evidence>
<dbReference type="InterPro" id="IPR011047">
    <property type="entry name" value="Quinoprotein_ADH-like_sf"/>
</dbReference>
<dbReference type="InterPro" id="IPR015943">
    <property type="entry name" value="WD40/YVTN_repeat-like_dom_sf"/>
</dbReference>
<organism evidence="4 5">
    <name type="scientific">Actinotalea fermentans</name>
    <dbReference type="NCBI Taxonomy" id="43671"/>
    <lineage>
        <taxon>Bacteria</taxon>
        <taxon>Bacillati</taxon>
        <taxon>Actinomycetota</taxon>
        <taxon>Actinomycetes</taxon>
        <taxon>Micrococcales</taxon>
        <taxon>Cellulomonadaceae</taxon>
        <taxon>Actinotalea</taxon>
    </lineage>
</organism>
<evidence type="ECO:0000256" key="2">
    <source>
        <dbReference type="SAM" id="Phobius"/>
    </source>
</evidence>
<proteinExistence type="predicted"/>
<keyword evidence="2" id="KW-0472">Membrane</keyword>
<dbReference type="PANTHER" id="PTHR34512">
    <property type="entry name" value="CELL SURFACE PROTEIN"/>
    <property type="match status" value="1"/>
</dbReference>
<dbReference type="Pfam" id="PF13360">
    <property type="entry name" value="PQQ_2"/>
    <property type="match status" value="1"/>
</dbReference>
<feature type="transmembrane region" description="Helical" evidence="2">
    <location>
        <begin position="38"/>
        <end position="60"/>
    </location>
</feature>